<dbReference type="SUPFAM" id="SSF52540">
    <property type="entry name" value="P-loop containing nucleoside triphosphate hydrolases"/>
    <property type="match status" value="1"/>
</dbReference>
<keyword evidence="14" id="KW-1185">Reference proteome</keyword>
<dbReference type="Pfam" id="PF12705">
    <property type="entry name" value="PDDEXK_1"/>
    <property type="match status" value="1"/>
</dbReference>
<evidence type="ECO:0000256" key="2">
    <source>
        <dbReference type="ARBA" id="ARBA00022741"/>
    </source>
</evidence>
<comment type="caution">
    <text evidence="13">The sequence shown here is derived from an EMBL/GenBank/DDBJ whole genome shotgun (WGS) entry which is preliminary data.</text>
</comment>
<dbReference type="GO" id="GO:0003690">
    <property type="term" value="F:double-stranded DNA binding"/>
    <property type="evidence" value="ECO:0007669"/>
    <property type="project" value="UniProtKB-UniRule"/>
</dbReference>
<evidence type="ECO:0000259" key="12">
    <source>
        <dbReference type="Pfam" id="PF21445"/>
    </source>
</evidence>
<keyword evidence="6 10" id="KW-0269">Exonuclease</keyword>
<dbReference type="Proteomes" id="UP000051461">
    <property type="component" value="Unassembled WGS sequence"/>
</dbReference>
<dbReference type="GO" id="GO:0008409">
    <property type="term" value="F:5'-3' exonuclease activity"/>
    <property type="evidence" value="ECO:0007669"/>
    <property type="project" value="UniProtKB-UniRule"/>
</dbReference>
<keyword evidence="5 10" id="KW-0347">Helicase</keyword>
<evidence type="ECO:0000256" key="4">
    <source>
        <dbReference type="ARBA" id="ARBA00022801"/>
    </source>
</evidence>
<dbReference type="GO" id="GO:0005524">
    <property type="term" value="F:ATP binding"/>
    <property type="evidence" value="ECO:0007669"/>
    <property type="project" value="UniProtKB-UniRule"/>
</dbReference>
<dbReference type="AlphaFoldDB" id="A0A0R1GXL8"/>
<evidence type="ECO:0000313" key="13">
    <source>
        <dbReference type="EMBL" id="KRK35383.1"/>
    </source>
</evidence>
<keyword evidence="9 10" id="KW-0234">DNA repair</keyword>
<dbReference type="Gene3D" id="3.40.50.300">
    <property type="entry name" value="P-loop containing nucleotide triphosphate hydrolases"/>
    <property type="match status" value="3"/>
</dbReference>
<evidence type="ECO:0000256" key="3">
    <source>
        <dbReference type="ARBA" id="ARBA00022763"/>
    </source>
</evidence>
<comment type="function">
    <text evidence="10">The heterodimer acts as both an ATP-dependent DNA helicase and an ATP-dependent, dual-direction single-stranded exonuclease. Recognizes the chi site generating a DNA molecule suitable for the initiation of homologous recombination. This subunit has 5' -&gt; 3' nuclease activity but not helicase activity.</text>
</comment>
<feature type="domain" description="PD-(D/E)XK endonuclease-like" evidence="11">
    <location>
        <begin position="795"/>
        <end position="1071"/>
    </location>
</feature>
<comment type="caution">
    <text evidence="10">Lacks conserved residue(s) required for the propagation of feature annotation.</text>
</comment>
<dbReference type="PANTHER" id="PTHR30591:SF1">
    <property type="entry name" value="RECBCD ENZYME SUBUNIT RECC"/>
    <property type="match status" value="1"/>
</dbReference>
<comment type="miscellaneous">
    <text evidence="10">Despite having helicase-like domains, this subunit does not have helicase activity.</text>
</comment>
<dbReference type="PANTHER" id="PTHR30591">
    <property type="entry name" value="RECBCD ENZYME SUBUNIT RECC"/>
    <property type="match status" value="1"/>
</dbReference>
<name>A0A0R1GXL8_9LACO</name>
<evidence type="ECO:0000259" key="11">
    <source>
        <dbReference type="Pfam" id="PF12705"/>
    </source>
</evidence>
<dbReference type="InterPro" id="IPR014141">
    <property type="entry name" value="DNA_helicase_suRexB"/>
</dbReference>
<feature type="domain" description="ATP-dependent helicase/deoxyribonuclease subunit B N-terminal" evidence="12">
    <location>
        <begin position="5"/>
        <end position="286"/>
    </location>
</feature>
<dbReference type="STRING" id="1423726.FC07_GL000110"/>
<keyword evidence="2 10" id="KW-0547">Nucleotide-binding</keyword>
<evidence type="ECO:0000256" key="5">
    <source>
        <dbReference type="ARBA" id="ARBA00022806"/>
    </source>
</evidence>
<gene>
    <name evidence="10" type="primary">rexB</name>
    <name evidence="13" type="ORF">FC07_GL000110</name>
</gene>
<evidence type="ECO:0000313" key="14">
    <source>
        <dbReference type="Proteomes" id="UP000051461"/>
    </source>
</evidence>
<dbReference type="OrthoDB" id="9758506at2"/>
<keyword evidence="7 10" id="KW-0067">ATP-binding</keyword>
<dbReference type="HAMAP" id="MF_01453">
    <property type="entry name" value="AddB_type2"/>
    <property type="match status" value="1"/>
</dbReference>
<dbReference type="EMBL" id="AZDA01000079">
    <property type="protein sequence ID" value="KRK35383.1"/>
    <property type="molecule type" value="Genomic_DNA"/>
</dbReference>
<organism evidence="13 14">
    <name type="scientific">Loigolactobacillus bifermentans DSM 20003</name>
    <dbReference type="NCBI Taxonomy" id="1423726"/>
    <lineage>
        <taxon>Bacteria</taxon>
        <taxon>Bacillati</taxon>
        <taxon>Bacillota</taxon>
        <taxon>Bacilli</taxon>
        <taxon>Lactobacillales</taxon>
        <taxon>Lactobacillaceae</taxon>
        <taxon>Loigolactobacillus</taxon>
    </lineage>
</organism>
<comment type="similarity">
    <text evidence="10">Belongs to the helicase family. AddB/RexB type 2 subfamily.</text>
</comment>
<dbReference type="GO" id="GO:0004386">
    <property type="term" value="F:helicase activity"/>
    <property type="evidence" value="ECO:0007669"/>
    <property type="project" value="UniProtKB-KW"/>
</dbReference>
<keyword evidence="1 10" id="KW-0540">Nuclease</keyword>
<evidence type="ECO:0000256" key="7">
    <source>
        <dbReference type="ARBA" id="ARBA00022840"/>
    </source>
</evidence>
<dbReference type="EC" id="3.1.-.-" evidence="10"/>
<reference evidence="13 14" key="1">
    <citation type="journal article" date="2015" name="Genome Announc.">
        <title>Expanding the biotechnology potential of lactobacilli through comparative genomics of 213 strains and associated genera.</title>
        <authorList>
            <person name="Sun Z."/>
            <person name="Harris H.M."/>
            <person name="McCann A."/>
            <person name="Guo C."/>
            <person name="Argimon S."/>
            <person name="Zhang W."/>
            <person name="Yang X."/>
            <person name="Jeffery I.B."/>
            <person name="Cooney J.C."/>
            <person name="Kagawa T.F."/>
            <person name="Liu W."/>
            <person name="Song Y."/>
            <person name="Salvetti E."/>
            <person name="Wrobel A."/>
            <person name="Rasinkangas P."/>
            <person name="Parkhill J."/>
            <person name="Rea M.C."/>
            <person name="O'Sullivan O."/>
            <person name="Ritari J."/>
            <person name="Douillard F.P."/>
            <person name="Paul Ross R."/>
            <person name="Yang R."/>
            <person name="Briner A.E."/>
            <person name="Felis G.E."/>
            <person name="de Vos W.M."/>
            <person name="Barrangou R."/>
            <person name="Klaenhammer T.R."/>
            <person name="Caufield P.W."/>
            <person name="Cui Y."/>
            <person name="Zhang H."/>
            <person name="O'Toole P.W."/>
        </authorList>
    </citation>
    <scope>NUCLEOTIDE SEQUENCE [LARGE SCALE GENOMIC DNA]</scope>
    <source>
        <strain evidence="13 14">DSM 20003</strain>
    </source>
</reference>
<sequence length="1180" mass="132928">MSLQFVIGPASGDHQATLVTLLQQAMAKAPHDRFFYLIPNHIKFGTEVGVLSALKAATAADQPFYAQNRLQVFSFTRLAWYFMKNTAYYQLPRLDQAGLNMLVTQLLQVHQTELTIFRGEQQQVGFVAMVAGQLVALQQAQLTPALLADVIADLPQDANQDLVAKLHDLQVLYPDFVTAFKQRYLANTDLLTTLADYLQQISLADTHFIIAGYNQMTGQEQRLVQVLMAQSQSVVLDLMLDQPAATTVPDPQSLFFKPAQLYHQLYQFARQRQIPVLMDVRTKPARTADLLAVEQYWQASTDGTATPAAAPLTDPASLQIITAPNRYRELQQVATRIRQLVAEKGYRYRDFLIMTRHLTPYETILAPIFKAQQIPYFADLTHQMADHPLLELITALFNIQRRYYRYQDMMRLLKTELLRPQDLTVAAYRQAVDLTENMVLKYGFEGQQWLRQEDWQFYRFADHDFGVETTADQQITEQVNQIRHYVKATLPAFFEKMAAADTGTAAITVLYQFLVQQGVPQRLMAWRDQALAVGDLTTAAEPEQVWQTFCKLLDEYVDLLGAQPFVAADFLATLTAGFNGASYAQIPSTLDQVLVSETGIVQGAPRKIVFIIGATDQVMPDRQVQEQLLSDQDQERLAPYLPATMQLSESLTQRFAGEAFLNYLAFLNAQEQLIFTCPELDDAGALQLSPYVQRLQQQFQVEPQAVPAPTLTSPVQPYLGAPRVVLSELVQIVRQAQSEKTPLPAVWRLLYQEIRRQPALAALSDQALAGLTYHNEPEPLRPEIVQGLYGKLINTSISKLEEFYQNQYAYFLKYGLKLQERDVFQLSPASTGEFYHAALDQLLTQIKAQGQSIAQLAPAAIDKLVTRICQELQAQPQFQILKSSNRMAYLAKQLVQTVRQMGFAMRQQGQRTKMEPLQTEVLFGHVGSDQGLQPLRFELPNQKVVQVRGKIDRIDQLVLPGERYLGIVDYKSSAHQFNFRDAYYGLALQMLTYLTAVMQNVSTLTGADHQTVQPAGAVYLHLQNPKLKLQDVLKQSFDEAVLAANKYDGILLNDENLLAALDEDLAAARTGHSPVYPLQKTISHGYASRDSKLVTSQELDLLLAHNAALIKAAGTAIFAGADALNPVKWPDQHTALQYSPYQPIFQFDAMLPENQYNQLDKLTPQKVIEMLRHEQTKGDA</sequence>
<dbReference type="GO" id="GO:0016817">
    <property type="term" value="F:hydrolase activity, acting on acid anhydrides"/>
    <property type="evidence" value="ECO:0007669"/>
    <property type="project" value="InterPro"/>
</dbReference>
<comment type="subunit">
    <text evidence="10">Heterodimer of AddA and RexB.</text>
</comment>
<evidence type="ECO:0000256" key="8">
    <source>
        <dbReference type="ARBA" id="ARBA00023125"/>
    </source>
</evidence>
<dbReference type="RefSeq" id="WP_057904696.1">
    <property type="nucleotide sequence ID" value="NZ_AZDA01000079.1"/>
</dbReference>
<comment type="cofactor">
    <cofactor evidence="10">
        <name>Mg(2+)</name>
        <dbReference type="ChEBI" id="CHEBI:18420"/>
    </cofactor>
</comment>
<dbReference type="InterPro" id="IPR027417">
    <property type="entry name" value="P-loop_NTPase"/>
</dbReference>
<proteinExistence type="inferred from homology"/>
<dbReference type="InterPro" id="IPR049035">
    <property type="entry name" value="ADDB_N"/>
</dbReference>
<dbReference type="Pfam" id="PF21445">
    <property type="entry name" value="ADDB_N"/>
    <property type="match status" value="1"/>
</dbReference>
<dbReference type="Gene3D" id="3.90.320.10">
    <property type="match status" value="1"/>
</dbReference>
<accession>A0A0R1GXL8</accession>
<evidence type="ECO:0000256" key="10">
    <source>
        <dbReference type="HAMAP-Rule" id="MF_01453"/>
    </source>
</evidence>
<evidence type="ECO:0000256" key="6">
    <source>
        <dbReference type="ARBA" id="ARBA00022839"/>
    </source>
</evidence>
<dbReference type="PATRIC" id="fig|1423726.3.peg.118"/>
<keyword evidence="8 10" id="KW-0238">DNA-binding</keyword>
<dbReference type="InterPro" id="IPR011604">
    <property type="entry name" value="PDDEXK-like_dom_sf"/>
</dbReference>
<dbReference type="GO" id="GO:0000724">
    <property type="term" value="P:double-strand break repair via homologous recombination"/>
    <property type="evidence" value="ECO:0007669"/>
    <property type="project" value="UniProtKB-UniRule"/>
</dbReference>
<evidence type="ECO:0000256" key="9">
    <source>
        <dbReference type="ARBA" id="ARBA00023204"/>
    </source>
</evidence>
<keyword evidence="3 10" id="KW-0227">DNA damage</keyword>
<keyword evidence="4 10" id="KW-0378">Hydrolase</keyword>
<dbReference type="InterPro" id="IPR038726">
    <property type="entry name" value="PDDEXK_AddAB-type"/>
</dbReference>
<protein>
    <recommendedName>
        <fullName evidence="10">ATP-dependent helicase/deoxyribonuclease subunit B</fullName>
        <ecNumber evidence="10">3.1.-.-</ecNumber>
    </recommendedName>
    <alternativeName>
        <fullName evidence="10">ATP-dependent helicase/nuclease subunit RexB</fullName>
    </alternativeName>
</protein>
<evidence type="ECO:0000256" key="1">
    <source>
        <dbReference type="ARBA" id="ARBA00022722"/>
    </source>
</evidence>